<evidence type="ECO:0000256" key="18">
    <source>
        <dbReference type="ARBA" id="ARBA00048679"/>
    </source>
</evidence>
<keyword evidence="25" id="KW-1185">Reference proteome</keyword>
<keyword evidence="14" id="KW-1015">Disulfide bond</keyword>
<evidence type="ECO:0000256" key="1">
    <source>
        <dbReference type="ARBA" id="ARBA00004479"/>
    </source>
</evidence>
<comment type="catalytic activity">
    <reaction evidence="17">
        <text>L-threonyl-[protein] + ATP = O-phospho-L-threonyl-[protein] + ADP + H(+)</text>
        <dbReference type="Rhea" id="RHEA:46608"/>
        <dbReference type="Rhea" id="RHEA-COMP:11060"/>
        <dbReference type="Rhea" id="RHEA-COMP:11605"/>
        <dbReference type="ChEBI" id="CHEBI:15378"/>
        <dbReference type="ChEBI" id="CHEBI:30013"/>
        <dbReference type="ChEBI" id="CHEBI:30616"/>
        <dbReference type="ChEBI" id="CHEBI:61977"/>
        <dbReference type="ChEBI" id="CHEBI:456216"/>
        <dbReference type="EC" id="2.7.11.1"/>
    </reaction>
</comment>
<dbReference type="PROSITE" id="PS50011">
    <property type="entry name" value="PROTEIN_KINASE_DOM"/>
    <property type="match status" value="1"/>
</dbReference>
<evidence type="ECO:0000256" key="7">
    <source>
        <dbReference type="ARBA" id="ARBA00022729"/>
    </source>
</evidence>
<feature type="domain" description="Protein kinase" evidence="21">
    <location>
        <begin position="256"/>
        <end position="539"/>
    </location>
</feature>
<keyword evidence="13 20" id="KW-0472">Membrane</keyword>
<proteinExistence type="predicted"/>
<protein>
    <recommendedName>
        <fullName evidence="2">non-specific serine/threonine protein kinase</fullName>
        <ecNumber evidence="2">2.7.11.1</ecNumber>
    </recommendedName>
</protein>
<evidence type="ECO:0000256" key="2">
    <source>
        <dbReference type="ARBA" id="ARBA00012513"/>
    </source>
</evidence>
<evidence type="ECO:0000313" key="24">
    <source>
        <dbReference type="EMBL" id="KAG0493835.1"/>
    </source>
</evidence>
<comment type="subcellular location">
    <subcellularLocation>
        <location evidence="1">Membrane</location>
        <topology evidence="1">Single-pass type I membrane protein</topology>
    </subcellularLocation>
</comment>
<evidence type="ECO:0000256" key="6">
    <source>
        <dbReference type="ARBA" id="ARBA00022692"/>
    </source>
</evidence>
<organism evidence="24 26">
    <name type="scientific">Vanilla planifolia</name>
    <name type="common">Vanilla</name>
    <dbReference type="NCBI Taxonomy" id="51239"/>
    <lineage>
        <taxon>Eukaryota</taxon>
        <taxon>Viridiplantae</taxon>
        <taxon>Streptophyta</taxon>
        <taxon>Embryophyta</taxon>
        <taxon>Tracheophyta</taxon>
        <taxon>Spermatophyta</taxon>
        <taxon>Magnoliopsida</taxon>
        <taxon>Liliopsida</taxon>
        <taxon>Asparagales</taxon>
        <taxon>Orchidaceae</taxon>
        <taxon>Vanilloideae</taxon>
        <taxon>Vanilleae</taxon>
        <taxon>Vanilla</taxon>
    </lineage>
</organism>
<sequence length="552" mass="61661">MGYPICENRIRWPSEGLRNWTQFKTGSYNLDRLHQLCFDYCDYPQVCGPYGVCSDGQCSCFGNASNGETNLFDSITWGQINSGCSLVNAISCQSTGKKSLLALGNLSYFNYIDETAAAIRQTNEASCKQACLANCSCKAALFKHENNVSLGDCYLPTELFSLKNTPSTEYSSSAYMKVQITQNPESLSRTKSSKAKIIILVTILGSLPFVSILVWFIIKKRGKNRTYPEIGGDDELDQVPGTLVRFSFDELQLITEGYKRKLGQGGFGSVFEGTLSNGIKVAVKKLEGVGQGKKEFLAEVETIGSIHHINLVDLVGFCAEKSHRLLVYEYMPKGSLDQWIFTKEEEEAAPLDWQTRRMIILDIAKGLCYLHEECRHRIVHLDVKPQNILLDEKLNAKLADFGLSKLIDREQSEVMTRMRGTPGYLAPEWLTSIITEKVDVYSFGVVVLEIICSRKNLDPSQPEEAVHLIALLDRLTPEVMIPDVLKNNGSEDGEDVLKVMKLAMWCLQSDSKKRPSMSTVVKVLEGSVDVEQDMGYDFFGIQYNSCTVDSSN</sequence>
<keyword evidence="6 20" id="KW-0812">Transmembrane</keyword>
<evidence type="ECO:0000259" key="22">
    <source>
        <dbReference type="PROSITE" id="PS50948"/>
    </source>
</evidence>
<dbReference type="AlphaFoldDB" id="A0A835RK85"/>
<feature type="domain" description="Apple" evidence="22">
    <location>
        <begin position="92"/>
        <end position="179"/>
    </location>
</feature>
<evidence type="ECO:0000313" key="26">
    <source>
        <dbReference type="Proteomes" id="UP000639772"/>
    </source>
</evidence>
<evidence type="ECO:0000256" key="15">
    <source>
        <dbReference type="ARBA" id="ARBA00023170"/>
    </source>
</evidence>
<dbReference type="Pfam" id="PF08276">
    <property type="entry name" value="PAN_2"/>
    <property type="match status" value="1"/>
</dbReference>
<comment type="caution">
    <text evidence="24">The sequence shown here is derived from an EMBL/GenBank/DDBJ whole genome shotgun (WGS) entry which is preliminary data.</text>
</comment>
<evidence type="ECO:0000256" key="14">
    <source>
        <dbReference type="ARBA" id="ARBA00023157"/>
    </source>
</evidence>
<evidence type="ECO:0000256" key="11">
    <source>
        <dbReference type="ARBA" id="ARBA00022840"/>
    </source>
</evidence>
<keyword evidence="3" id="KW-0723">Serine/threonine-protein kinase</keyword>
<evidence type="ECO:0000256" key="8">
    <source>
        <dbReference type="ARBA" id="ARBA00022734"/>
    </source>
</evidence>
<dbReference type="InterPro" id="IPR011009">
    <property type="entry name" value="Kinase-like_dom_sf"/>
</dbReference>
<evidence type="ECO:0000313" key="25">
    <source>
        <dbReference type="Proteomes" id="UP000636800"/>
    </source>
</evidence>
<keyword evidence="9 19" id="KW-0547">Nucleotide-binding</keyword>
<evidence type="ECO:0000256" key="4">
    <source>
        <dbReference type="ARBA" id="ARBA00022553"/>
    </source>
</evidence>
<keyword evidence="15" id="KW-0675">Receptor</keyword>
<evidence type="ECO:0000313" key="23">
    <source>
        <dbReference type="EMBL" id="KAG0491796.1"/>
    </source>
</evidence>
<dbReference type="PROSITE" id="PS00108">
    <property type="entry name" value="PROTEIN_KINASE_ST"/>
    <property type="match status" value="1"/>
</dbReference>
<reference evidence="25 26" key="1">
    <citation type="journal article" date="2020" name="Nat. Food">
        <title>A phased Vanilla planifolia genome enables genetic improvement of flavour and production.</title>
        <authorList>
            <person name="Hasing T."/>
            <person name="Tang H."/>
            <person name="Brym M."/>
            <person name="Khazi F."/>
            <person name="Huang T."/>
            <person name="Chambers A.H."/>
        </authorList>
    </citation>
    <scope>NUCLEOTIDE SEQUENCE [LARGE SCALE GENOMIC DNA]</scope>
    <source>
        <tissue evidence="24">Leaf</tissue>
    </source>
</reference>
<feature type="transmembrane region" description="Helical" evidence="20">
    <location>
        <begin position="197"/>
        <end position="218"/>
    </location>
</feature>
<keyword evidence="11 19" id="KW-0067">ATP-binding</keyword>
<dbReference type="InterPro" id="IPR051343">
    <property type="entry name" value="G-type_lectin_kinases/EP1-like"/>
</dbReference>
<evidence type="ECO:0000256" key="17">
    <source>
        <dbReference type="ARBA" id="ARBA00047899"/>
    </source>
</evidence>
<evidence type="ECO:0000256" key="10">
    <source>
        <dbReference type="ARBA" id="ARBA00022777"/>
    </source>
</evidence>
<dbReference type="Proteomes" id="UP000636800">
    <property type="component" value="Chromosome 2"/>
</dbReference>
<dbReference type="EMBL" id="JADCNM010000002">
    <property type="protein sequence ID" value="KAG0493835.1"/>
    <property type="molecule type" value="Genomic_DNA"/>
</dbReference>
<keyword evidence="5" id="KW-0808">Transferase</keyword>
<dbReference type="SUPFAM" id="SSF56112">
    <property type="entry name" value="Protein kinase-like (PK-like)"/>
    <property type="match status" value="1"/>
</dbReference>
<feature type="binding site" evidence="19">
    <location>
        <position position="285"/>
    </location>
    <ligand>
        <name>ATP</name>
        <dbReference type="ChEBI" id="CHEBI:30616"/>
    </ligand>
</feature>
<evidence type="ECO:0000259" key="21">
    <source>
        <dbReference type="PROSITE" id="PS50011"/>
    </source>
</evidence>
<dbReference type="PANTHER" id="PTHR47976:SF30">
    <property type="entry name" value="RECEPTOR-LIKE SERINE_THREONINE-PROTEIN KINASE"/>
    <property type="match status" value="1"/>
</dbReference>
<keyword evidence="10" id="KW-0418">Kinase</keyword>
<evidence type="ECO:0000256" key="5">
    <source>
        <dbReference type="ARBA" id="ARBA00022679"/>
    </source>
</evidence>
<dbReference type="Gene3D" id="1.10.510.10">
    <property type="entry name" value="Transferase(Phosphotransferase) domain 1"/>
    <property type="match status" value="1"/>
</dbReference>
<evidence type="ECO:0000256" key="13">
    <source>
        <dbReference type="ARBA" id="ARBA00023136"/>
    </source>
</evidence>
<dbReference type="InterPro" id="IPR008271">
    <property type="entry name" value="Ser/Thr_kinase_AS"/>
</dbReference>
<evidence type="ECO:0000256" key="3">
    <source>
        <dbReference type="ARBA" id="ARBA00022527"/>
    </source>
</evidence>
<name>A0A835RK85_VANPL</name>
<evidence type="ECO:0000256" key="16">
    <source>
        <dbReference type="ARBA" id="ARBA00023180"/>
    </source>
</evidence>
<dbReference type="GO" id="GO:0005524">
    <property type="term" value="F:ATP binding"/>
    <property type="evidence" value="ECO:0007669"/>
    <property type="project" value="UniProtKB-UniRule"/>
</dbReference>
<dbReference type="PANTHER" id="PTHR47976">
    <property type="entry name" value="G-TYPE LECTIN S-RECEPTOR-LIKE SERINE/THREONINE-PROTEIN KINASE SD2-5"/>
    <property type="match status" value="1"/>
</dbReference>
<dbReference type="FunFam" id="3.30.200.20:FF:000178">
    <property type="entry name" value="serine/threonine-protein kinase PBS1-like"/>
    <property type="match status" value="1"/>
</dbReference>
<dbReference type="EC" id="2.7.11.1" evidence="2"/>
<dbReference type="Pfam" id="PF00069">
    <property type="entry name" value="Pkinase"/>
    <property type="match status" value="1"/>
</dbReference>
<gene>
    <name evidence="24" type="ORF">HPP92_004829</name>
    <name evidence="23" type="ORF">HPP92_005194</name>
</gene>
<dbReference type="Gene3D" id="3.30.200.20">
    <property type="entry name" value="Phosphorylase Kinase, domain 1"/>
    <property type="match status" value="1"/>
</dbReference>
<evidence type="ECO:0000256" key="19">
    <source>
        <dbReference type="PROSITE-ProRule" id="PRU10141"/>
    </source>
</evidence>
<evidence type="ECO:0000256" key="20">
    <source>
        <dbReference type="SAM" id="Phobius"/>
    </source>
</evidence>
<keyword evidence="12 20" id="KW-1133">Transmembrane helix</keyword>
<keyword evidence="16" id="KW-0325">Glycoprotein</keyword>
<comment type="catalytic activity">
    <reaction evidence="18">
        <text>L-seryl-[protein] + ATP = O-phospho-L-seryl-[protein] + ADP + H(+)</text>
        <dbReference type="Rhea" id="RHEA:17989"/>
        <dbReference type="Rhea" id="RHEA-COMP:9863"/>
        <dbReference type="Rhea" id="RHEA-COMP:11604"/>
        <dbReference type="ChEBI" id="CHEBI:15378"/>
        <dbReference type="ChEBI" id="CHEBI:29999"/>
        <dbReference type="ChEBI" id="CHEBI:30616"/>
        <dbReference type="ChEBI" id="CHEBI:83421"/>
        <dbReference type="ChEBI" id="CHEBI:456216"/>
        <dbReference type="EC" id="2.7.11.1"/>
    </reaction>
</comment>
<dbReference type="InterPro" id="IPR017441">
    <property type="entry name" value="Protein_kinase_ATP_BS"/>
</dbReference>
<keyword evidence="4" id="KW-0597">Phosphoprotein</keyword>
<dbReference type="InterPro" id="IPR000719">
    <property type="entry name" value="Prot_kinase_dom"/>
</dbReference>
<evidence type="ECO:0000256" key="12">
    <source>
        <dbReference type="ARBA" id="ARBA00022989"/>
    </source>
</evidence>
<dbReference type="CDD" id="cd14066">
    <property type="entry name" value="STKc_IRAK"/>
    <property type="match status" value="1"/>
</dbReference>
<dbReference type="GO" id="GO:0016020">
    <property type="term" value="C:membrane"/>
    <property type="evidence" value="ECO:0007669"/>
    <property type="project" value="UniProtKB-SubCell"/>
</dbReference>
<dbReference type="EMBL" id="JADCNL010000002">
    <property type="protein sequence ID" value="KAG0491796.1"/>
    <property type="molecule type" value="Genomic_DNA"/>
</dbReference>
<dbReference type="OrthoDB" id="614891at2759"/>
<accession>A0A835RK85</accession>
<dbReference type="PROSITE" id="PS00107">
    <property type="entry name" value="PROTEIN_KINASE_ATP"/>
    <property type="match status" value="1"/>
</dbReference>
<dbReference type="GO" id="GO:0004674">
    <property type="term" value="F:protein serine/threonine kinase activity"/>
    <property type="evidence" value="ECO:0007669"/>
    <property type="project" value="UniProtKB-KW"/>
</dbReference>
<keyword evidence="7" id="KW-0732">Signal</keyword>
<dbReference type="PROSITE" id="PS50948">
    <property type="entry name" value="PAN"/>
    <property type="match status" value="1"/>
</dbReference>
<evidence type="ECO:0000256" key="9">
    <source>
        <dbReference type="ARBA" id="ARBA00022741"/>
    </source>
</evidence>
<dbReference type="InterPro" id="IPR003609">
    <property type="entry name" value="Pan_app"/>
</dbReference>
<keyword evidence="8" id="KW-0430">Lectin</keyword>
<dbReference type="GO" id="GO:0030246">
    <property type="term" value="F:carbohydrate binding"/>
    <property type="evidence" value="ECO:0007669"/>
    <property type="project" value="UniProtKB-KW"/>
</dbReference>
<dbReference type="SMART" id="SM00220">
    <property type="entry name" value="S_TKc"/>
    <property type="match status" value="1"/>
</dbReference>
<dbReference type="FunFam" id="1.10.510.10:FF:000248">
    <property type="entry name" value="S-receptor-like kinase 5"/>
    <property type="match status" value="1"/>
</dbReference>
<dbReference type="Proteomes" id="UP000639772">
    <property type="component" value="Unassembled WGS sequence"/>
</dbReference>